<dbReference type="Gene3D" id="1.10.4160.10">
    <property type="entry name" value="Hydantoin permease"/>
    <property type="match status" value="1"/>
</dbReference>
<keyword evidence="5 6" id="KW-0472">Membrane</keyword>
<organism evidence="7 8">
    <name type="scientific">Natrialba taiwanensis DSM 12281</name>
    <dbReference type="NCBI Taxonomy" id="1230458"/>
    <lineage>
        <taxon>Archaea</taxon>
        <taxon>Methanobacteriati</taxon>
        <taxon>Methanobacteriota</taxon>
        <taxon>Stenosarchaea group</taxon>
        <taxon>Halobacteria</taxon>
        <taxon>Halobacteriales</taxon>
        <taxon>Natrialbaceae</taxon>
        <taxon>Natrialba</taxon>
    </lineage>
</organism>
<comment type="similarity">
    <text evidence="2">Belongs to the purine-cytosine permease (2.A.39) family.</text>
</comment>
<dbReference type="PANTHER" id="PTHR30618">
    <property type="entry name" value="NCS1 FAMILY PURINE/PYRIMIDINE TRANSPORTER"/>
    <property type="match status" value="1"/>
</dbReference>
<reference evidence="7 8" key="1">
    <citation type="journal article" date="2014" name="PLoS Genet.">
        <title>Phylogenetically driven sequencing of extremely halophilic archaea reveals strategies for static and dynamic osmo-response.</title>
        <authorList>
            <person name="Becker E.A."/>
            <person name="Seitzer P.M."/>
            <person name="Tritt A."/>
            <person name="Larsen D."/>
            <person name="Krusor M."/>
            <person name="Yao A.I."/>
            <person name="Wu D."/>
            <person name="Madern D."/>
            <person name="Eisen J.A."/>
            <person name="Darling A.E."/>
            <person name="Facciotti M.T."/>
        </authorList>
    </citation>
    <scope>NUCLEOTIDE SEQUENCE [LARGE SCALE GENOMIC DNA]</scope>
    <source>
        <strain evidence="7 8">DSM 12281</strain>
    </source>
</reference>
<proteinExistence type="inferred from homology"/>
<feature type="transmembrane region" description="Helical" evidence="6">
    <location>
        <begin position="345"/>
        <end position="370"/>
    </location>
</feature>
<feature type="transmembrane region" description="Helical" evidence="6">
    <location>
        <begin position="200"/>
        <end position="221"/>
    </location>
</feature>
<evidence type="ECO:0000256" key="5">
    <source>
        <dbReference type="ARBA" id="ARBA00023136"/>
    </source>
</evidence>
<sequence>MSHEANPEGLEPIPSDQRSMSLFHYILVWWASFIIVQGFSTAFFAVYPQGPLNVVQAAVAMTIGAMVSAVLFVINGLGGYREGIPFVTQVRAAFGPRGAMIPKFVCAVPAIIWLGIGNWIGALAIQSITMTLFGFGNVQLYFVLFIFLNLALAWGGITSIKWFDSAAAVIIIVLLAYTIFRVTTEQGISTASVEHEGTWGLPFLTIVAAHVGTAITAALNANDLSRHLEQRRGSWNHILGHVLGVAPAMLYMALVGIVFGTAITTETGNPVFAIMDVAPNPTLGAALLVFVLAAQTSSNLTLNMLPAVHVFQDTLDMTWEKGLIFTSVLSVVTFPWVLFSSQGSIYFLVINVYSVPLGAVFGVLLAEYWVFRSDGSNTALYDTERTSEQGFMKGFSVTAVLSVLIGSVASLAVLDLSWMVGFPIGFGTYVCLRKLNVDSRTMAYLSDTESQSTAAD</sequence>
<comment type="subcellular location">
    <subcellularLocation>
        <location evidence="1">Membrane</location>
        <topology evidence="1">Multi-pass membrane protein</topology>
    </subcellularLocation>
</comment>
<keyword evidence="8" id="KW-1185">Reference proteome</keyword>
<dbReference type="PATRIC" id="fig|1230458.4.peg.3700"/>
<dbReference type="Pfam" id="PF02133">
    <property type="entry name" value="Transp_cyt_pur"/>
    <property type="match status" value="1"/>
</dbReference>
<evidence type="ECO:0000313" key="8">
    <source>
        <dbReference type="Proteomes" id="UP000011648"/>
    </source>
</evidence>
<evidence type="ECO:0000256" key="4">
    <source>
        <dbReference type="ARBA" id="ARBA00022989"/>
    </source>
</evidence>
<dbReference type="Proteomes" id="UP000011648">
    <property type="component" value="Unassembled WGS sequence"/>
</dbReference>
<dbReference type="RefSeq" id="WP_006827284.1">
    <property type="nucleotide sequence ID" value="NZ_AOIL01000061.1"/>
</dbReference>
<evidence type="ECO:0000313" key="7">
    <source>
        <dbReference type="EMBL" id="ELY86437.1"/>
    </source>
</evidence>
<keyword evidence="4 6" id="KW-1133">Transmembrane helix</keyword>
<feature type="transmembrane region" description="Helical" evidence="6">
    <location>
        <begin position="416"/>
        <end position="432"/>
    </location>
</feature>
<feature type="transmembrane region" description="Helical" evidence="6">
    <location>
        <begin position="162"/>
        <end position="180"/>
    </location>
</feature>
<dbReference type="STRING" id="1230458.C484_18362"/>
<name>L9ZLK4_9EURY</name>
<dbReference type="GO" id="GO:0005886">
    <property type="term" value="C:plasma membrane"/>
    <property type="evidence" value="ECO:0007669"/>
    <property type="project" value="TreeGrafter"/>
</dbReference>
<feature type="transmembrane region" description="Helical" evidence="6">
    <location>
        <begin position="322"/>
        <end position="339"/>
    </location>
</feature>
<dbReference type="InterPro" id="IPR001248">
    <property type="entry name" value="Pur-cyt_permease"/>
</dbReference>
<dbReference type="EMBL" id="AOIL01000061">
    <property type="protein sequence ID" value="ELY86437.1"/>
    <property type="molecule type" value="Genomic_DNA"/>
</dbReference>
<evidence type="ECO:0000256" key="1">
    <source>
        <dbReference type="ARBA" id="ARBA00004141"/>
    </source>
</evidence>
<comment type="caution">
    <text evidence="7">The sequence shown here is derived from an EMBL/GenBank/DDBJ whole genome shotgun (WGS) entry which is preliminary data.</text>
</comment>
<gene>
    <name evidence="7" type="ORF">C484_18362</name>
</gene>
<feature type="transmembrane region" description="Helical" evidence="6">
    <location>
        <begin position="53"/>
        <end position="74"/>
    </location>
</feature>
<feature type="transmembrane region" description="Helical" evidence="6">
    <location>
        <begin position="22"/>
        <end position="47"/>
    </location>
</feature>
<accession>L9ZLK4</accession>
<dbReference type="GO" id="GO:0015205">
    <property type="term" value="F:nucleobase transmembrane transporter activity"/>
    <property type="evidence" value="ECO:0007669"/>
    <property type="project" value="TreeGrafter"/>
</dbReference>
<feature type="transmembrane region" description="Helical" evidence="6">
    <location>
        <begin position="283"/>
        <end position="302"/>
    </location>
</feature>
<evidence type="ECO:0000256" key="6">
    <source>
        <dbReference type="SAM" id="Phobius"/>
    </source>
</evidence>
<keyword evidence="3 6" id="KW-0812">Transmembrane</keyword>
<dbReference type="InterPro" id="IPR045225">
    <property type="entry name" value="Uracil/uridine/allantoin_perm"/>
</dbReference>
<protein>
    <submittedName>
        <fullName evidence="7">NCS1 family transporter</fullName>
    </submittedName>
</protein>
<dbReference type="PANTHER" id="PTHR30618:SF0">
    <property type="entry name" value="PURINE-URACIL PERMEASE NCS1"/>
    <property type="match status" value="1"/>
</dbReference>
<feature type="transmembrane region" description="Helical" evidence="6">
    <location>
        <begin position="104"/>
        <end position="126"/>
    </location>
</feature>
<dbReference type="OrthoDB" id="43742at2157"/>
<evidence type="ECO:0000256" key="3">
    <source>
        <dbReference type="ARBA" id="ARBA00022692"/>
    </source>
</evidence>
<evidence type="ECO:0000256" key="2">
    <source>
        <dbReference type="ARBA" id="ARBA00008974"/>
    </source>
</evidence>
<feature type="transmembrane region" description="Helical" evidence="6">
    <location>
        <begin position="138"/>
        <end position="155"/>
    </location>
</feature>
<dbReference type="AlphaFoldDB" id="L9ZLK4"/>
<feature type="transmembrane region" description="Helical" evidence="6">
    <location>
        <begin position="391"/>
        <end position="410"/>
    </location>
</feature>
<feature type="transmembrane region" description="Helical" evidence="6">
    <location>
        <begin position="242"/>
        <end position="263"/>
    </location>
</feature>